<dbReference type="EMBL" id="BAABCV010000007">
    <property type="protein sequence ID" value="GAA4097990.1"/>
    <property type="molecule type" value="Genomic_DNA"/>
</dbReference>
<sequence>MLLLSACENDLNKIKEISAKYVSQPVDTTKGVDVIYSDSAIVKGRMTAPVMVHFDISDPINILPKGVKIVFYDYSAQESANIVADSGVYHTVDQKVEFYHHVVYTTKKGDTFKSDELIWDPTKKTMYSNKPVQIIMANGDILNGINFTSDDKLQYPQMKQSTGSFNVSDFPGK</sequence>
<dbReference type="Gene3D" id="2.60.450.10">
    <property type="entry name" value="Lipopolysaccharide (LPS) transport protein A like domain"/>
    <property type="match status" value="1"/>
</dbReference>
<dbReference type="Pfam" id="PF06835">
    <property type="entry name" value="LptC"/>
    <property type="match status" value="1"/>
</dbReference>
<comment type="caution">
    <text evidence="1">The sequence shown here is derived from an EMBL/GenBank/DDBJ whole genome shotgun (WGS) entry which is preliminary data.</text>
</comment>
<accession>A0ABP7WWQ6</accession>
<evidence type="ECO:0008006" key="3">
    <source>
        <dbReference type="Google" id="ProtNLM"/>
    </source>
</evidence>
<evidence type="ECO:0000313" key="1">
    <source>
        <dbReference type="EMBL" id="GAA4097990.1"/>
    </source>
</evidence>
<protein>
    <recommendedName>
        <fullName evidence="3">LPS export ABC transporter protein LptC</fullName>
    </recommendedName>
</protein>
<name>A0ABP7WWQ6_9SPHI</name>
<proteinExistence type="predicted"/>
<dbReference type="InterPro" id="IPR026265">
    <property type="entry name" value="LptC"/>
</dbReference>
<dbReference type="NCBIfam" id="TIGR04409">
    <property type="entry name" value="LptC_YrbK"/>
    <property type="match status" value="1"/>
</dbReference>
<dbReference type="InterPro" id="IPR010664">
    <property type="entry name" value="LipoPS_assembly_LptC-rel"/>
</dbReference>
<keyword evidence="2" id="KW-1185">Reference proteome</keyword>
<reference evidence="2" key="1">
    <citation type="journal article" date="2019" name="Int. J. Syst. Evol. Microbiol.">
        <title>The Global Catalogue of Microorganisms (GCM) 10K type strain sequencing project: providing services to taxonomists for standard genome sequencing and annotation.</title>
        <authorList>
            <consortium name="The Broad Institute Genomics Platform"/>
            <consortium name="The Broad Institute Genome Sequencing Center for Infectious Disease"/>
            <person name="Wu L."/>
            <person name="Ma J."/>
        </authorList>
    </citation>
    <scope>NUCLEOTIDE SEQUENCE [LARGE SCALE GENOMIC DNA]</scope>
    <source>
        <strain evidence="2">JCM 17085</strain>
    </source>
</reference>
<gene>
    <name evidence="1" type="ORF">GCM10022392_22080</name>
</gene>
<dbReference type="Proteomes" id="UP001500841">
    <property type="component" value="Unassembled WGS sequence"/>
</dbReference>
<dbReference type="RefSeq" id="WP_345104139.1">
    <property type="nucleotide sequence ID" value="NZ_BAABCV010000007.1"/>
</dbReference>
<evidence type="ECO:0000313" key="2">
    <source>
        <dbReference type="Proteomes" id="UP001500841"/>
    </source>
</evidence>
<organism evidence="1 2">
    <name type="scientific">Mucilaginibacter panaciglaebae</name>
    <dbReference type="NCBI Taxonomy" id="502331"/>
    <lineage>
        <taxon>Bacteria</taxon>
        <taxon>Pseudomonadati</taxon>
        <taxon>Bacteroidota</taxon>
        <taxon>Sphingobacteriia</taxon>
        <taxon>Sphingobacteriales</taxon>
        <taxon>Sphingobacteriaceae</taxon>
        <taxon>Mucilaginibacter</taxon>
    </lineage>
</organism>